<dbReference type="Proteomes" id="UP000697710">
    <property type="component" value="Unassembled WGS sequence"/>
</dbReference>
<keyword evidence="1" id="KW-0408">Iron</keyword>
<feature type="non-terminal residue" evidence="2">
    <location>
        <position position="80"/>
    </location>
</feature>
<organism evidence="2 3">
    <name type="scientific">Eiseniibacteriota bacterium</name>
    <dbReference type="NCBI Taxonomy" id="2212470"/>
    <lineage>
        <taxon>Bacteria</taxon>
        <taxon>Candidatus Eiseniibacteriota</taxon>
    </lineage>
</organism>
<accession>A0A956M051</accession>
<gene>
    <name evidence="2" type="ORF">KC729_13285</name>
</gene>
<dbReference type="AlphaFoldDB" id="A0A956M051"/>
<dbReference type="InterPro" id="IPR015931">
    <property type="entry name" value="Acnase/IPM_dHydase_lsu_aba_1/3"/>
</dbReference>
<dbReference type="Gene3D" id="3.30.499.10">
    <property type="entry name" value="Aconitase, domain 3"/>
    <property type="match status" value="1"/>
</dbReference>
<dbReference type="InterPro" id="IPR036008">
    <property type="entry name" value="Aconitase_4Fe-4S_dom"/>
</dbReference>
<evidence type="ECO:0000313" key="3">
    <source>
        <dbReference type="Proteomes" id="UP000697710"/>
    </source>
</evidence>
<comment type="caution">
    <text evidence="2">The sequence shown here is derived from an EMBL/GenBank/DDBJ whole genome shotgun (WGS) entry which is preliminary data.</text>
</comment>
<dbReference type="EMBL" id="JAGQHR010000442">
    <property type="protein sequence ID" value="MCA9728656.1"/>
    <property type="molecule type" value="Genomic_DNA"/>
</dbReference>
<evidence type="ECO:0000313" key="2">
    <source>
        <dbReference type="EMBL" id="MCA9728656.1"/>
    </source>
</evidence>
<reference evidence="2" key="1">
    <citation type="submission" date="2020-04" db="EMBL/GenBank/DDBJ databases">
        <authorList>
            <person name="Zhang T."/>
        </authorList>
    </citation>
    <scope>NUCLEOTIDE SEQUENCE</scope>
    <source>
        <strain evidence="2">HKST-UBA01</strain>
    </source>
</reference>
<sequence>MDRKQETIMGMTYVQKLIARACGRSEVAVGEVVEPPVGLAMSHENAALVINQFLEIYKETGREPKVWDPDRIAIIFDHRV</sequence>
<evidence type="ECO:0000256" key="1">
    <source>
        <dbReference type="ARBA" id="ARBA00023004"/>
    </source>
</evidence>
<dbReference type="SUPFAM" id="SSF53732">
    <property type="entry name" value="Aconitase iron-sulfur domain"/>
    <property type="match status" value="1"/>
</dbReference>
<proteinExistence type="predicted"/>
<name>A0A956M051_UNCEI</name>
<reference evidence="2" key="2">
    <citation type="journal article" date="2021" name="Microbiome">
        <title>Successional dynamics and alternative stable states in a saline activated sludge microbial community over 9 years.</title>
        <authorList>
            <person name="Wang Y."/>
            <person name="Ye J."/>
            <person name="Ju F."/>
            <person name="Liu L."/>
            <person name="Boyd J.A."/>
            <person name="Deng Y."/>
            <person name="Parks D.H."/>
            <person name="Jiang X."/>
            <person name="Yin X."/>
            <person name="Woodcroft B.J."/>
            <person name="Tyson G.W."/>
            <person name="Hugenholtz P."/>
            <person name="Polz M.F."/>
            <person name="Zhang T."/>
        </authorList>
    </citation>
    <scope>NUCLEOTIDE SEQUENCE</scope>
    <source>
        <strain evidence="2">HKST-UBA01</strain>
    </source>
</reference>
<protein>
    <recommendedName>
        <fullName evidence="4">3-isopropylmalate dehydratase large subunit</fullName>
    </recommendedName>
</protein>
<evidence type="ECO:0008006" key="4">
    <source>
        <dbReference type="Google" id="ProtNLM"/>
    </source>
</evidence>